<organism evidence="3 4">
    <name type="scientific">Xylanimonas protaetiae</name>
    <dbReference type="NCBI Taxonomy" id="2509457"/>
    <lineage>
        <taxon>Bacteria</taxon>
        <taxon>Bacillati</taxon>
        <taxon>Actinomycetota</taxon>
        <taxon>Actinomycetes</taxon>
        <taxon>Micrococcales</taxon>
        <taxon>Promicromonosporaceae</taxon>
        <taxon>Xylanimonas</taxon>
    </lineage>
</organism>
<evidence type="ECO:0000256" key="2">
    <source>
        <dbReference type="SAM" id="Phobius"/>
    </source>
</evidence>
<proteinExistence type="predicted"/>
<evidence type="ECO:0008006" key="5">
    <source>
        <dbReference type="Google" id="ProtNLM"/>
    </source>
</evidence>
<dbReference type="RefSeq" id="WP_129186524.1">
    <property type="nucleotide sequence ID" value="NZ_CP035493.1"/>
</dbReference>
<dbReference type="OrthoDB" id="4376806at2"/>
<accession>A0A4P6F0Z8</accession>
<feature type="transmembrane region" description="Helical" evidence="2">
    <location>
        <begin position="65"/>
        <end position="84"/>
    </location>
</feature>
<sequence length="197" mass="21030">MSGSEPDGGAVDPERRRAKVRNRIILWVALALVLLAGAAVAASAVPRWWSQQMGELSDGGLVRSALWGLAFGFVFTFLPALVISRTVRRWKGWKAPLIWIAVAIVLAAPNLFTAWIVFGTSGAAHGAERTLDVRAPYFTAWTGVGAVLGLVVAVGGDIFWRSWRRRGKKLKELRDGEAPGGGTPPAPPRGATPPGGR</sequence>
<evidence type="ECO:0000313" key="3">
    <source>
        <dbReference type="EMBL" id="QAY69124.1"/>
    </source>
</evidence>
<feature type="transmembrane region" description="Helical" evidence="2">
    <location>
        <begin position="24"/>
        <end position="45"/>
    </location>
</feature>
<name>A0A4P6F0Z8_9MICO</name>
<keyword evidence="2" id="KW-0472">Membrane</keyword>
<keyword evidence="4" id="KW-1185">Reference proteome</keyword>
<keyword evidence="2" id="KW-0812">Transmembrane</keyword>
<feature type="compositionally biased region" description="Pro residues" evidence="1">
    <location>
        <begin position="182"/>
        <end position="197"/>
    </location>
</feature>
<dbReference type="EMBL" id="CP035493">
    <property type="protein sequence ID" value="QAY69124.1"/>
    <property type="molecule type" value="Genomic_DNA"/>
</dbReference>
<feature type="transmembrane region" description="Helical" evidence="2">
    <location>
        <begin position="96"/>
        <end position="118"/>
    </location>
</feature>
<gene>
    <name evidence="3" type="ORF">ET471_02930</name>
</gene>
<evidence type="ECO:0000313" key="4">
    <source>
        <dbReference type="Proteomes" id="UP000292118"/>
    </source>
</evidence>
<evidence type="ECO:0000256" key="1">
    <source>
        <dbReference type="SAM" id="MobiDB-lite"/>
    </source>
</evidence>
<dbReference type="KEGG" id="xya:ET471_02930"/>
<reference evidence="3 4" key="1">
    <citation type="submission" date="2019-01" db="EMBL/GenBank/DDBJ databases">
        <title>Genome sequencing of strain FW10M-9.</title>
        <authorList>
            <person name="Heo J."/>
            <person name="Kim S.-J."/>
            <person name="Kim J.-S."/>
            <person name="Hong S.-B."/>
            <person name="Kwon S.-W."/>
        </authorList>
    </citation>
    <scope>NUCLEOTIDE SEQUENCE [LARGE SCALE GENOMIC DNA]</scope>
    <source>
        <strain evidence="3 4">FW10M-9</strain>
    </source>
</reference>
<feature type="region of interest" description="Disordered" evidence="1">
    <location>
        <begin position="170"/>
        <end position="197"/>
    </location>
</feature>
<dbReference type="Proteomes" id="UP000292118">
    <property type="component" value="Chromosome"/>
</dbReference>
<protein>
    <recommendedName>
        <fullName evidence="5">Permease</fullName>
    </recommendedName>
</protein>
<keyword evidence="2" id="KW-1133">Transmembrane helix</keyword>
<feature type="transmembrane region" description="Helical" evidence="2">
    <location>
        <begin position="138"/>
        <end position="160"/>
    </location>
</feature>
<dbReference type="AlphaFoldDB" id="A0A4P6F0Z8"/>